<evidence type="ECO:0000313" key="3">
    <source>
        <dbReference type="Proteomes" id="UP000194577"/>
    </source>
</evidence>
<comment type="caution">
    <text evidence="2">The sequence shown here is derived from an EMBL/GenBank/DDBJ whole genome shotgun (WGS) entry which is preliminary data.</text>
</comment>
<dbReference type="EMBL" id="MTPX02000082">
    <property type="protein sequence ID" value="PHP51713.1"/>
    <property type="molecule type" value="Genomic_DNA"/>
</dbReference>
<dbReference type="Proteomes" id="UP000194577">
    <property type="component" value="Unassembled WGS sequence"/>
</dbReference>
<name>A0ABX4M8D8_9ACTO</name>
<proteinExistence type="predicted"/>
<accession>A0ABX4M8D8</accession>
<feature type="region of interest" description="Disordered" evidence="1">
    <location>
        <begin position="103"/>
        <end position="124"/>
    </location>
</feature>
<organism evidence="2 3">
    <name type="scientific">Actinomyces ruminis</name>
    <dbReference type="NCBI Taxonomy" id="1937003"/>
    <lineage>
        <taxon>Bacteria</taxon>
        <taxon>Bacillati</taxon>
        <taxon>Actinomycetota</taxon>
        <taxon>Actinomycetes</taxon>
        <taxon>Actinomycetales</taxon>
        <taxon>Actinomycetaceae</taxon>
        <taxon>Actinomyces</taxon>
    </lineage>
</organism>
<evidence type="ECO:0000313" key="2">
    <source>
        <dbReference type="EMBL" id="PHP51713.1"/>
    </source>
</evidence>
<sequence>MDTRILTWACEHIPDYGVVALVVSAALIEDPEYAGLRHRLVAQMDSIRVIDPRDTGDVAPPYQDTILLIAAHNGEPTDECNILYYRGMPDPKNWEQGWQPITPASDGAWRIPRPSASGCRRRAQ</sequence>
<reference evidence="2 3" key="1">
    <citation type="submission" date="2017-10" db="EMBL/GenBank/DDBJ databases">
        <title>Draft genome sequence of cellulolytic Actinomyces sp CtC72 isolated from cattle rumen fluid.</title>
        <authorList>
            <person name="Joshi A.J."/>
            <person name="Vasudevan G."/>
            <person name="Lanjekar V.B."/>
            <person name="Hivarkar S."/>
            <person name="Engineer A."/>
            <person name="Pore S.D."/>
            <person name="Dhakephalkar P.K."/>
            <person name="Dagar S."/>
        </authorList>
    </citation>
    <scope>NUCLEOTIDE SEQUENCE [LARGE SCALE GENOMIC DNA]</scope>
    <source>
        <strain evidence="3">CtC72</strain>
    </source>
</reference>
<protein>
    <submittedName>
        <fullName evidence="2">Uncharacterized protein</fullName>
    </submittedName>
</protein>
<gene>
    <name evidence="2" type="ORF">BW737_014690</name>
</gene>
<keyword evidence="3" id="KW-1185">Reference proteome</keyword>
<evidence type="ECO:0000256" key="1">
    <source>
        <dbReference type="SAM" id="MobiDB-lite"/>
    </source>
</evidence>